<proteinExistence type="predicted"/>
<dbReference type="Proteomes" id="UP000800082">
    <property type="component" value="Unassembled WGS sequence"/>
</dbReference>
<accession>A0A6A5RMM1</accession>
<gene>
    <name evidence="1" type="ORF">M421DRAFT_145007</name>
</gene>
<evidence type="ECO:0000313" key="1">
    <source>
        <dbReference type="EMBL" id="KAF1929032.1"/>
    </source>
</evidence>
<protein>
    <submittedName>
        <fullName evidence="1">Uncharacterized protein</fullName>
    </submittedName>
</protein>
<dbReference type="OrthoDB" id="10619635at2759"/>
<dbReference type="EMBL" id="ML978967">
    <property type="protein sequence ID" value="KAF1929032.1"/>
    <property type="molecule type" value="Genomic_DNA"/>
</dbReference>
<dbReference type="GeneID" id="54345170"/>
<organism evidence="1 2">
    <name type="scientific">Didymella exigua CBS 183.55</name>
    <dbReference type="NCBI Taxonomy" id="1150837"/>
    <lineage>
        <taxon>Eukaryota</taxon>
        <taxon>Fungi</taxon>
        <taxon>Dikarya</taxon>
        <taxon>Ascomycota</taxon>
        <taxon>Pezizomycotina</taxon>
        <taxon>Dothideomycetes</taxon>
        <taxon>Pleosporomycetidae</taxon>
        <taxon>Pleosporales</taxon>
        <taxon>Pleosporineae</taxon>
        <taxon>Didymellaceae</taxon>
        <taxon>Didymella</taxon>
    </lineage>
</organism>
<name>A0A6A5RMM1_9PLEO</name>
<evidence type="ECO:0000313" key="2">
    <source>
        <dbReference type="Proteomes" id="UP000800082"/>
    </source>
</evidence>
<reference evidence="1" key="1">
    <citation type="journal article" date="2020" name="Stud. Mycol.">
        <title>101 Dothideomycetes genomes: a test case for predicting lifestyles and emergence of pathogens.</title>
        <authorList>
            <person name="Haridas S."/>
            <person name="Albert R."/>
            <person name="Binder M."/>
            <person name="Bloem J."/>
            <person name="Labutti K."/>
            <person name="Salamov A."/>
            <person name="Andreopoulos B."/>
            <person name="Baker S."/>
            <person name="Barry K."/>
            <person name="Bills G."/>
            <person name="Bluhm B."/>
            <person name="Cannon C."/>
            <person name="Castanera R."/>
            <person name="Culley D."/>
            <person name="Daum C."/>
            <person name="Ezra D."/>
            <person name="Gonzalez J."/>
            <person name="Henrissat B."/>
            <person name="Kuo A."/>
            <person name="Liang C."/>
            <person name="Lipzen A."/>
            <person name="Lutzoni F."/>
            <person name="Magnuson J."/>
            <person name="Mondo S."/>
            <person name="Nolan M."/>
            <person name="Ohm R."/>
            <person name="Pangilinan J."/>
            <person name="Park H.-J."/>
            <person name="Ramirez L."/>
            <person name="Alfaro M."/>
            <person name="Sun H."/>
            <person name="Tritt A."/>
            <person name="Yoshinaga Y."/>
            <person name="Zwiers L.-H."/>
            <person name="Turgeon B."/>
            <person name="Goodwin S."/>
            <person name="Spatafora J."/>
            <person name="Crous P."/>
            <person name="Grigoriev I."/>
        </authorList>
    </citation>
    <scope>NUCLEOTIDE SEQUENCE</scope>
    <source>
        <strain evidence="1">CBS 183.55</strain>
    </source>
</reference>
<dbReference type="AlphaFoldDB" id="A0A6A5RMM1"/>
<keyword evidence="2" id="KW-1185">Reference proteome</keyword>
<sequence>MYWTPWTFLRLVAANHILVKDLVLGAAPVRTLLTRFTSARLVVPLSSVPIRLELPPSQLSESALLIYRECFHSYLRKTRDSLSPRTGVLLLHCAPCAVGSPAFTAGIIFGGEYDKSTALRPLFR</sequence>
<dbReference type="RefSeq" id="XP_033449280.1">
    <property type="nucleotide sequence ID" value="XM_033587524.1"/>
</dbReference>